<proteinExistence type="inferred from homology"/>
<organism evidence="3 4">
    <name type="scientific">Acinetobacter marinus</name>
    <dbReference type="NCBI Taxonomy" id="281375"/>
    <lineage>
        <taxon>Bacteria</taxon>
        <taxon>Pseudomonadati</taxon>
        <taxon>Pseudomonadota</taxon>
        <taxon>Gammaproteobacteria</taxon>
        <taxon>Moraxellales</taxon>
        <taxon>Moraxellaceae</taxon>
        <taxon>Acinetobacter</taxon>
    </lineage>
</organism>
<evidence type="ECO:0000313" key="4">
    <source>
        <dbReference type="Proteomes" id="UP000242317"/>
    </source>
</evidence>
<comment type="similarity">
    <text evidence="1">Belongs to the metallo-dependent hydrolases superfamily.</text>
</comment>
<sequence length="359" mass="41261">MPQEVIQLNFPIIDPHIHQWDPYHTPHAAQHLVKYFGNYPRVMDKMMRLVKPKALIDTLGLTDHALAPYLPQDYKQDLGHFNVESIVHIEANWHDHKGTGVVGETRWINQLPFNKQNIQLGAIVATADPRKRDFKKILQLHREASPQFRGIRKMASFHEDKGIYRWCDQAGLYRDKKFLKGFEQIVRQNFTFDAWCYSTQLDDVTALAKRFPEAKIMLDHLGTPAGLFGAIGKSTGQTVQARQTIFEDWQTKLATLAECQNVHAKISGLLMPVLGHDFHIKGQKATKMQIIERLQPMIEHAIQVFGTDRIVFASNFPMDKPSADLTEIIAAYLEMIQPYGEDAMFKIFHQNAKNFYQIA</sequence>
<dbReference type="Gene3D" id="3.20.20.140">
    <property type="entry name" value="Metal-dependent hydrolases"/>
    <property type="match status" value="1"/>
</dbReference>
<protein>
    <submittedName>
        <fullName evidence="3">Predicted metal-dependent hydrolase, TIM-barrel fold</fullName>
    </submittedName>
</protein>
<keyword evidence="3" id="KW-0378">Hydrolase</keyword>
<evidence type="ECO:0000256" key="1">
    <source>
        <dbReference type="ARBA" id="ARBA00038310"/>
    </source>
</evidence>
<feature type="domain" description="Amidohydrolase-related" evidence="2">
    <location>
        <begin position="139"/>
        <end position="357"/>
    </location>
</feature>
<dbReference type="InterPro" id="IPR006680">
    <property type="entry name" value="Amidohydro-rel"/>
</dbReference>
<dbReference type="EMBL" id="FMYK01000004">
    <property type="protein sequence ID" value="SDC31305.1"/>
    <property type="molecule type" value="Genomic_DNA"/>
</dbReference>
<dbReference type="InterPro" id="IPR052350">
    <property type="entry name" value="Metallo-dep_Lactonases"/>
</dbReference>
<accession>A0A1G6KL93</accession>
<dbReference type="Pfam" id="PF04909">
    <property type="entry name" value="Amidohydro_2"/>
    <property type="match status" value="1"/>
</dbReference>
<evidence type="ECO:0000259" key="2">
    <source>
        <dbReference type="Pfam" id="PF04909"/>
    </source>
</evidence>
<dbReference type="GO" id="GO:0016787">
    <property type="term" value="F:hydrolase activity"/>
    <property type="evidence" value="ECO:0007669"/>
    <property type="project" value="UniProtKB-KW"/>
</dbReference>
<evidence type="ECO:0000313" key="3">
    <source>
        <dbReference type="EMBL" id="SDC31305.1"/>
    </source>
</evidence>
<dbReference type="AlphaFoldDB" id="A0A1G6KL93"/>
<dbReference type="PANTHER" id="PTHR43569">
    <property type="entry name" value="AMIDOHYDROLASE"/>
    <property type="match status" value="1"/>
</dbReference>
<dbReference type="PANTHER" id="PTHR43569:SF1">
    <property type="entry name" value="BLL3371 PROTEIN"/>
    <property type="match status" value="1"/>
</dbReference>
<reference evidence="4" key="1">
    <citation type="submission" date="2016-09" db="EMBL/GenBank/DDBJ databases">
        <authorList>
            <person name="Varghese N."/>
            <person name="Submissions S."/>
        </authorList>
    </citation>
    <scope>NUCLEOTIDE SEQUENCE [LARGE SCALE GENOMIC DNA]</scope>
    <source>
        <strain evidence="4">ANC 3699</strain>
    </source>
</reference>
<gene>
    <name evidence="3" type="ORF">SAMN05421749_10490</name>
</gene>
<keyword evidence="4" id="KW-1185">Reference proteome</keyword>
<name>A0A1G6KL93_9GAMM</name>
<dbReference type="SUPFAM" id="SSF51556">
    <property type="entry name" value="Metallo-dependent hydrolases"/>
    <property type="match status" value="1"/>
</dbReference>
<dbReference type="Proteomes" id="UP000242317">
    <property type="component" value="Unassembled WGS sequence"/>
</dbReference>
<dbReference type="InterPro" id="IPR032466">
    <property type="entry name" value="Metal_Hydrolase"/>
</dbReference>